<dbReference type="EMBL" id="MU843079">
    <property type="protein sequence ID" value="KAK2021788.1"/>
    <property type="molecule type" value="Genomic_DNA"/>
</dbReference>
<protein>
    <submittedName>
        <fullName evidence="1">Uncharacterized protein</fullName>
    </submittedName>
</protein>
<reference evidence="1" key="1">
    <citation type="submission" date="2021-06" db="EMBL/GenBank/DDBJ databases">
        <title>Comparative genomics, transcriptomics and evolutionary studies reveal genomic signatures of adaptation to plant cell wall in hemibiotrophic fungi.</title>
        <authorList>
            <consortium name="DOE Joint Genome Institute"/>
            <person name="Baroncelli R."/>
            <person name="Diaz J.F."/>
            <person name="Benocci T."/>
            <person name="Peng M."/>
            <person name="Battaglia E."/>
            <person name="Haridas S."/>
            <person name="Andreopoulos W."/>
            <person name="Labutti K."/>
            <person name="Pangilinan J."/>
            <person name="Floch G.L."/>
            <person name="Makela M.R."/>
            <person name="Henrissat B."/>
            <person name="Grigoriev I.V."/>
            <person name="Crouch J.A."/>
            <person name="De Vries R.P."/>
            <person name="Sukno S.A."/>
            <person name="Thon M.R."/>
        </authorList>
    </citation>
    <scope>NUCLEOTIDE SEQUENCE</scope>
    <source>
        <strain evidence="1">MAFF235873</strain>
    </source>
</reference>
<sequence length="78" mass="8682">MRSRKPYMLAFAPRLAQSGSLHSGAHEAAHRDVQCPSRLSVPYHLCLFVPQITADSQSPRHASSERKTSSIFVYVGTR</sequence>
<comment type="caution">
    <text evidence="1">The sequence shown here is derived from an EMBL/GenBank/DDBJ whole genome shotgun (WGS) entry which is preliminary data.</text>
</comment>
<accession>A0AAD9H491</accession>
<name>A0AAD9H491_9PEZI</name>
<gene>
    <name evidence="1" type="ORF">LX32DRAFT_646081</name>
</gene>
<evidence type="ECO:0000313" key="2">
    <source>
        <dbReference type="Proteomes" id="UP001232148"/>
    </source>
</evidence>
<keyword evidence="2" id="KW-1185">Reference proteome</keyword>
<dbReference type="Proteomes" id="UP001232148">
    <property type="component" value="Unassembled WGS sequence"/>
</dbReference>
<dbReference type="AlphaFoldDB" id="A0AAD9H491"/>
<evidence type="ECO:0000313" key="1">
    <source>
        <dbReference type="EMBL" id="KAK2021788.1"/>
    </source>
</evidence>
<organism evidence="1 2">
    <name type="scientific">Colletotrichum zoysiae</name>
    <dbReference type="NCBI Taxonomy" id="1216348"/>
    <lineage>
        <taxon>Eukaryota</taxon>
        <taxon>Fungi</taxon>
        <taxon>Dikarya</taxon>
        <taxon>Ascomycota</taxon>
        <taxon>Pezizomycotina</taxon>
        <taxon>Sordariomycetes</taxon>
        <taxon>Hypocreomycetidae</taxon>
        <taxon>Glomerellales</taxon>
        <taxon>Glomerellaceae</taxon>
        <taxon>Colletotrichum</taxon>
        <taxon>Colletotrichum graminicola species complex</taxon>
    </lineage>
</organism>
<proteinExistence type="predicted"/>